<dbReference type="Gene3D" id="4.10.60.10">
    <property type="entry name" value="Zinc finger, CCHC-type"/>
    <property type="match status" value="1"/>
</dbReference>
<evidence type="ECO:0000313" key="2">
    <source>
        <dbReference type="Proteomes" id="UP000801492"/>
    </source>
</evidence>
<keyword evidence="2" id="KW-1185">Reference proteome</keyword>
<name>A0A8K0GFJ3_IGNLU</name>
<protein>
    <recommendedName>
        <fullName evidence="3">CCHC-type domain-containing protein</fullName>
    </recommendedName>
</protein>
<gene>
    <name evidence="1" type="ORF">ILUMI_08289</name>
</gene>
<accession>A0A8K0GFJ3</accession>
<evidence type="ECO:0000313" key="1">
    <source>
        <dbReference type="EMBL" id="KAF2897884.1"/>
    </source>
</evidence>
<dbReference type="OrthoDB" id="6777126at2759"/>
<evidence type="ECO:0008006" key="3">
    <source>
        <dbReference type="Google" id="ProtNLM"/>
    </source>
</evidence>
<organism evidence="1 2">
    <name type="scientific">Ignelater luminosus</name>
    <name type="common">Cucubano</name>
    <name type="synonym">Pyrophorus luminosus</name>
    <dbReference type="NCBI Taxonomy" id="2038154"/>
    <lineage>
        <taxon>Eukaryota</taxon>
        <taxon>Metazoa</taxon>
        <taxon>Ecdysozoa</taxon>
        <taxon>Arthropoda</taxon>
        <taxon>Hexapoda</taxon>
        <taxon>Insecta</taxon>
        <taxon>Pterygota</taxon>
        <taxon>Neoptera</taxon>
        <taxon>Endopterygota</taxon>
        <taxon>Coleoptera</taxon>
        <taxon>Polyphaga</taxon>
        <taxon>Elateriformia</taxon>
        <taxon>Elateroidea</taxon>
        <taxon>Elateridae</taxon>
        <taxon>Agrypninae</taxon>
        <taxon>Pyrophorini</taxon>
        <taxon>Ignelater</taxon>
    </lineage>
</organism>
<comment type="caution">
    <text evidence="1">The sequence shown here is derived from an EMBL/GenBank/DDBJ whole genome shotgun (WGS) entry which is preliminary data.</text>
</comment>
<dbReference type="EMBL" id="VTPC01003880">
    <property type="protein sequence ID" value="KAF2897884.1"/>
    <property type="molecule type" value="Genomic_DNA"/>
</dbReference>
<sequence>MSTLPADYFEFKSVWELVPVNERTVNVLTERLRLIQMRLPSKQNESAGLVANSKTNQYSKNKNNNFKSKQKCFKCRGVGHSAKDYPKCKSSLSVCCKKGTKSIGEAFCVKLKELSNLMYG</sequence>
<dbReference type="Proteomes" id="UP000801492">
    <property type="component" value="Unassembled WGS sequence"/>
</dbReference>
<reference evidence="1" key="1">
    <citation type="submission" date="2019-08" db="EMBL/GenBank/DDBJ databases">
        <title>The genome of the North American firefly Photinus pyralis.</title>
        <authorList>
            <consortium name="Photinus pyralis genome working group"/>
            <person name="Fallon T.R."/>
            <person name="Sander Lower S.E."/>
            <person name="Weng J.-K."/>
        </authorList>
    </citation>
    <scope>NUCLEOTIDE SEQUENCE</scope>
    <source>
        <strain evidence="1">TRF0915ILg1</strain>
        <tissue evidence="1">Whole body</tissue>
    </source>
</reference>
<proteinExistence type="predicted"/>
<dbReference type="AlphaFoldDB" id="A0A8K0GFJ3"/>